<evidence type="ECO:0000313" key="4">
    <source>
        <dbReference type="Proteomes" id="UP000027730"/>
    </source>
</evidence>
<feature type="non-terminal residue" evidence="3">
    <location>
        <position position="95"/>
    </location>
</feature>
<reference evidence="3 4" key="1">
    <citation type="journal article" date="2014" name="BMC Genomics">
        <title>Genome sequencing of four Aureobasidium pullulans varieties: biotechnological potential, stress tolerance, and description of new species.</title>
        <authorList>
            <person name="Gostin Ar C."/>
            <person name="Ohm R.A."/>
            <person name="Kogej T."/>
            <person name="Sonjak S."/>
            <person name="Turk M."/>
            <person name="Zajc J."/>
            <person name="Zalar P."/>
            <person name="Grube M."/>
            <person name="Sun H."/>
            <person name="Han J."/>
            <person name="Sharma A."/>
            <person name="Chiniquy J."/>
            <person name="Ngan C.Y."/>
            <person name="Lipzen A."/>
            <person name="Barry K."/>
            <person name="Grigoriev I.V."/>
            <person name="Gunde-Cimerman N."/>
        </authorList>
    </citation>
    <scope>NUCLEOTIDE SEQUENCE [LARGE SCALE GENOMIC DNA]</scope>
    <source>
        <strain evidence="3 4">CBS 147.97</strain>
    </source>
</reference>
<feature type="domain" description="HPt" evidence="2">
    <location>
        <begin position="31"/>
        <end position="95"/>
    </location>
</feature>
<protein>
    <recommendedName>
        <fullName evidence="2">HPt domain-containing protein</fullName>
    </recommendedName>
</protein>
<accession>A0A074W5J5</accession>
<dbReference type="PROSITE" id="PS50894">
    <property type="entry name" value="HPT"/>
    <property type="match status" value="1"/>
</dbReference>
<sequence length="95" mass="10969">RARQLATLAKIDHALDAKVFSNILDLDDDEDQNFSRSLVFDFIDLAKQTLNEMDACLEQKDFVRLRDRAAYLRGPCNTLGVYRMEETCARIEQLT</sequence>
<dbReference type="SUPFAM" id="SSF47226">
    <property type="entry name" value="Histidine-containing phosphotransfer domain, HPT domain"/>
    <property type="match status" value="1"/>
</dbReference>
<gene>
    <name evidence="3" type="ORF">M436DRAFT_21160</name>
</gene>
<dbReference type="OrthoDB" id="1673781at2759"/>
<evidence type="ECO:0000259" key="2">
    <source>
        <dbReference type="PROSITE" id="PS50894"/>
    </source>
</evidence>
<dbReference type="AlphaFoldDB" id="A0A074W5J5"/>
<dbReference type="GeneID" id="25408063"/>
<name>A0A074W5J5_9PEZI</name>
<dbReference type="Proteomes" id="UP000027730">
    <property type="component" value="Unassembled WGS sequence"/>
</dbReference>
<feature type="non-terminal residue" evidence="3">
    <location>
        <position position="1"/>
    </location>
</feature>
<evidence type="ECO:0000313" key="3">
    <source>
        <dbReference type="EMBL" id="KEQ68410.1"/>
    </source>
</evidence>
<dbReference type="InterPro" id="IPR036641">
    <property type="entry name" value="HPT_dom_sf"/>
</dbReference>
<dbReference type="Pfam" id="PF01627">
    <property type="entry name" value="Hpt"/>
    <property type="match status" value="1"/>
</dbReference>
<comment type="caution">
    <text evidence="1">Lacks conserved residue(s) required for the propagation of feature annotation.</text>
</comment>
<dbReference type="InterPro" id="IPR008207">
    <property type="entry name" value="Sig_transdc_His_kin_Hpt_dom"/>
</dbReference>
<evidence type="ECO:0000256" key="1">
    <source>
        <dbReference type="PROSITE-ProRule" id="PRU00110"/>
    </source>
</evidence>
<organism evidence="3 4">
    <name type="scientific">Aureobasidium namibiae CBS 147.97</name>
    <dbReference type="NCBI Taxonomy" id="1043004"/>
    <lineage>
        <taxon>Eukaryota</taxon>
        <taxon>Fungi</taxon>
        <taxon>Dikarya</taxon>
        <taxon>Ascomycota</taxon>
        <taxon>Pezizomycotina</taxon>
        <taxon>Dothideomycetes</taxon>
        <taxon>Dothideomycetidae</taxon>
        <taxon>Dothideales</taxon>
        <taxon>Saccotheciaceae</taxon>
        <taxon>Aureobasidium</taxon>
    </lineage>
</organism>
<dbReference type="GO" id="GO:0000160">
    <property type="term" value="P:phosphorelay signal transduction system"/>
    <property type="evidence" value="ECO:0007669"/>
    <property type="project" value="InterPro"/>
</dbReference>
<proteinExistence type="predicted"/>
<dbReference type="Gene3D" id="1.20.120.160">
    <property type="entry name" value="HPT domain"/>
    <property type="match status" value="1"/>
</dbReference>
<dbReference type="STRING" id="1043004.A0A074W5J5"/>
<dbReference type="HOGENOM" id="CLU_2378328_0_0_1"/>
<dbReference type="RefSeq" id="XP_013422573.1">
    <property type="nucleotide sequence ID" value="XM_013567119.1"/>
</dbReference>
<keyword evidence="4" id="KW-1185">Reference proteome</keyword>
<dbReference type="EMBL" id="KL584730">
    <property type="protein sequence ID" value="KEQ68410.1"/>
    <property type="molecule type" value="Genomic_DNA"/>
</dbReference>